<sequence>MQAAGALVLQESLRTSHGPSWFANAGRPARTGMIRRILLTKSQYFPVPPRLKPVNSPAESRAPVVAGIVARSTQRPGRAPHQTEAELRQRPGLTPVVAGNAPAEPR</sequence>
<gene>
    <name evidence="2" type="ORF">DPMN_158219</name>
</gene>
<name>A0A9D4ELX7_DREPO</name>
<dbReference type="EMBL" id="JAIWYP010000008">
    <property type="protein sequence ID" value="KAH3780405.1"/>
    <property type="molecule type" value="Genomic_DNA"/>
</dbReference>
<feature type="region of interest" description="Disordered" evidence="1">
    <location>
        <begin position="72"/>
        <end position="106"/>
    </location>
</feature>
<keyword evidence="3" id="KW-1185">Reference proteome</keyword>
<proteinExistence type="predicted"/>
<protein>
    <submittedName>
        <fullName evidence="2">Uncharacterized protein</fullName>
    </submittedName>
</protein>
<evidence type="ECO:0000313" key="2">
    <source>
        <dbReference type="EMBL" id="KAH3780405.1"/>
    </source>
</evidence>
<dbReference type="Proteomes" id="UP000828390">
    <property type="component" value="Unassembled WGS sequence"/>
</dbReference>
<organism evidence="2 3">
    <name type="scientific">Dreissena polymorpha</name>
    <name type="common">Zebra mussel</name>
    <name type="synonym">Mytilus polymorpha</name>
    <dbReference type="NCBI Taxonomy" id="45954"/>
    <lineage>
        <taxon>Eukaryota</taxon>
        <taxon>Metazoa</taxon>
        <taxon>Spiralia</taxon>
        <taxon>Lophotrochozoa</taxon>
        <taxon>Mollusca</taxon>
        <taxon>Bivalvia</taxon>
        <taxon>Autobranchia</taxon>
        <taxon>Heteroconchia</taxon>
        <taxon>Euheterodonta</taxon>
        <taxon>Imparidentia</taxon>
        <taxon>Neoheterodontei</taxon>
        <taxon>Myida</taxon>
        <taxon>Dreissenoidea</taxon>
        <taxon>Dreissenidae</taxon>
        <taxon>Dreissena</taxon>
    </lineage>
</organism>
<reference evidence="2" key="1">
    <citation type="journal article" date="2019" name="bioRxiv">
        <title>The Genome of the Zebra Mussel, Dreissena polymorpha: A Resource for Invasive Species Research.</title>
        <authorList>
            <person name="McCartney M.A."/>
            <person name="Auch B."/>
            <person name="Kono T."/>
            <person name="Mallez S."/>
            <person name="Zhang Y."/>
            <person name="Obille A."/>
            <person name="Becker A."/>
            <person name="Abrahante J.E."/>
            <person name="Garbe J."/>
            <person name="Badalamenti J.P."/>
            <person name="Herman A."/>
            <person name="Mangelson H."/>
            <person name="Liachko I."/>
            <person name="Sullivan S."/>
            <person name="Sone E.D."/>
            <person name="Koren S."/>
            <person name="Silverstein K.A.T."/>
            <person name="Beckman K.B."/>
            <person name="Gohl D.M."/>
        </authorList>
    </citation>
    <scope>NUCLEOTIDE SEQUENCE</scope>
    <source>
        <strain evidence="2">Duluth1</strain>
        <tissue evidence="2">Whole animal</tissue>
    </source>
</reference>
<reference evidence="2" key="2">
    <citation type="submission" date="2020-11" db="EMBL/GenBank/DDBJ databases">
        <authorList>
            <person name="McCartney M.A."/>
            <person name="Auch B."/>
            <person name="Kono T."/>
            <person name="Mallez S."/>
            <person name="Becker A."/>
            <person name="Gohl D.M."/>
            <person name="Silverstein K.A.T."/>
            <person name="Koren S."/>
            <person name="Bechman K.B."/>
            <person name="Herman A."/>
            <person name="Abrahante J.E."/>
            <person name="Garbe J."/>
        </authorList>
    </citation>
    <scope>NUCLEOTIDE SEQUENCE</scope>
    <source>
        <strain evidence="2">Duluth1</strain>
        <tissue evidence="2">Whole animal</tissue>
    </source>
</reference>
<dbReference type="AlphaFoldDB" id="A0A9D4ELX7"/>
<comment type="caution">
    <text evidence="2">The sequence shown here is derived from an EMBL/GenBank/DDBJ whole genome shotgun (WGS) entry which is preliminary data.</text>
</comment>
<evidence type="ECO:0000256" key="1">
    <source>
        <dbReference type="SAM" id="MobiDB-lite"/>
    </source>
</evidence>
<accession>A0A9D4ELX7</accession>
<evidence type="ECO:0000313" key="3">
    <source>
        <dbReference type="Proteomes" id="UP000828390"/>
    </source>
</evidence>